<dbReference type="Proteomes" id="UP000823674">
    <property type="component" value="Chromosome A08"/>
</dbReference>
<sequence>MEMEEAVCPSEACPPFIAPPKDWVRFLQHSRRALPAVSTVLEAKLQVYMWVVESMRSLRYQKWELKVEALATVRCASFIAQSVVNLGLTQSYVASGHPQWLDKFSALGGG</sequence>
<name>A0ABQ7LQF0_BRACM</name>
<gene>
    <name evidence="1" type="primary">A08g503120.1_BraROA</name>
    <name evidence="1" type="ORF">IGI04_030038</name>
</gene>
<reference evidence="1 2" key="1">
    <citation type="submission" date="2021-03" db="EMBL/GenBank/DDBJ databases">
        <authorList>
            <person name="King G.J."/>
            <person name="Bancroft I."/>
            <person name="Baten A."/>
            <person name="Bloomfield J."/>
            <person name="Borpatragohain P."/>
            <person name="He Z."/>
            <person name="Irish N."/>
            <person name="Irwin J."/>
            <person name="Liu K."/>
            <person name="Mauleon R.P."/>
            <person name="Moore J."/>
            <person name="Morris R."/>
            <person name="Ostergaard L."/>
            <person name="Wang B."/>
            <person name="Wells R."/>
        </authorList>
    </citation>
    <scope>NUCLEOTIDE SEQUENCE [LARGE SCALE GENOMIC DNA]</scope>
    <source>
        <strain evidence="1">R-o-18</strain>
        <tissue evidence="1">Leaf</tissue>
    </source>
</reference>
<organism evidence="1 2">
    <name type="scientific">Brassica rapa subsp. trilocularis</name>
    <dbReference type="NCBI Taxonomy" id="1813537"/>
    <lineage>
        <taxon>Eukaryota</taxon>
        <taxon>Viridiplantae</taxon>
        <taxon>Streptophyta</taxon>
        <taxon>Embryophyta</taxon>
        <taxon>Tracheophyta</taxon>
        <taxon>Spermatophyta</taxon>
        <taxon>Magnoliopsida</taxon>
        <taxon>eudicotyledons</taxon>
        <taxon>Gunneridae</taxon>
        <taxon>Pentapetalae</taxon>
        <taxon>rosids</taxon>
        <taxon>malvids</taxon>
        <taxon>Brassicales</taxon>
        <taxon>Brassicaceae</taxon>
        <taxon>Brassiceae</taxon>
        <taxon>Brassica</taxon>
    </lineage>
</organism>
<comment type="caution">
    <text evidence="1">The sequence shown here is derived from an EMBL/GenBank/DDBJ whole genome shotgun (WGS) entry which is preliminary data.</text>
</comment>
<evidence type="ECO:0000313" key="2">
    <source>
        <dbReference type="Proteomes" id="UP000823674"/>
    </source>
</evidence>
<evidence type="ECO:0000313" key="1">
    <source>
        <dbReference type="EMBL" id="KAG5388497.1"/>
    </source>
</evidence>
<dbReference type="EMBL" id="JADBGQ010000007">
    <property type="protein sequence ID" value="KAG5388497.1"/>
    <property type="molecule type" value="Genomic_DNA"/>
</dbReference>
<accession>A0ABQ7LQF0</accession>
<proteinExistence type="predicted"/>
<keyword evidence="2" id="KW-1185">Reference proteome</keyword>
<protein>
    <submittedName>
        <fullName evidence="1">Uncharacterized protein</fullName>
    </submittedName>
</protein>